<keyword evidence="2" id="KW-0812">Transmembrane</keyword>
<dbReference type="Pfam" id="PF11893">
    <property type="entry name" value="DUF3413"/>
    <property type="match status" value="1"/>
</dbReference>
<protein>
    <submittedName>
        <fullName evidence="5">DUF3413 domain-containing protein</fullName>
    </submittedName>
</protein>
<dbReference type="PIRSF" id="PIRSF004950">
    <property type="entry name" value="Mmb_sulf_HI0842"/>
    <property type="match status" value="1"/>
</dbReference>
<feature type="domain" description="Inner membrane protein YejM N-terminal" evidence="4">
    <location>
        <begin position="8"/>
        <end position="252"/>
    </location>
</feature>
<dbReference type="InterPro" id="IPR024588">
    <property type="entry name" value="YejM_N"/>
</dbReference>
<comment type="similarity">
    <text evidence="1">Belongs to the sulfatase family.</text>
</comment>
<dbReference type="InterPro" id="IPR050738">
    <property type="entry name" value="Sulfatase"/>
</dbReference>
<dbReference type="Pfam" id="PF00884">
    <property type="entry name" value="Sulfatase"/>
    <property type="match status" value="1"/>
</dbReference>
<gene>
    <name evidence="5" type="ORF">GCM10023095_14360</name>
</gene>
<keyword evidence="6" id="KW-1185">Reference proteome</keyword>
<keyword evidence="2" id="KW-1133">Transmembrane helix</keyword>
<dbReference type="Proteomes" id="UP001501321">
    <property type="component" value="Unassembled WGS sequence"/>
</dbReference>
<feature type="transmembrane region" description="Helical" evidence="2">
    <location>
        <begin position="85"/>
        <end position="103"/>
    </location>
</feature>
<evidence type="ECO:0000259" key="3">
    <source>
        <dbReference type="Pfam" id="PF00884"/>
    </source>
</evidence>
<dbReference type="RefSeq" id="WP_345011502.1">
    <property type="nucleotide sequence ID" value="NZ_BAABFC010000010.1"/>
</dbReference>
<reference evidence="6" key="1">
    <citation type="journal article" date="2019" name="Int. J. Syst. Evol. Microbiol.">
        <title>The Global Catalogue of Microorganisms (GCM) 10K type strain sequencing project: providing services to taxonomists for standard genome sequencing and annotation.</title>
        <authorList>
            <consortium name="The Broad Institute Genomics Platform"/>
            <consortium name="The Broad Institute Genome Sequencing Center for Infectious Disease"/>
            <person name="Wu L."/>
            <person name="Ma J."/>
        </authorList>
    </citation>
    <scope>NUCLEOTIDE SEQUENCE [LARGE SCALE GENOMIC DNA]</scope>
    <source>
        <strain evidence="6">JCM 32226</strain>
    </source>
</reference>
<evidence type="ECO:0000256" key="1">
    <source>
        <dbReference type="ARBA" id="ARBA00008779"/>
    </source>
</evidence>
<dbReference type="PANTHER" id="PTHR42693:SF33">
    <property type="entry name" value="ARYLSULFATASE"/>
    <property type="match status" value="1"/>
</dbReference>
<feature type="transmembrane region" description="Helical" evidence="2">
    <location>
        <begin position="135"/>
        <end position="157"/>
    </location>
</feature>
<dbReference type="SUPFAM" id="SSF53649">
    <property type="entry name" value="Alkaline phosphatase-like"/>
    <property type="match status" value="1"/>
</dbReference>
<dbReference type="InterPro" id="IPR000917">
    <property type="entry name" value="Sulfatase_N"/>
</dbReference>
<feature type="transmembrane region" description="Helical" evidence="2">
    <location>
        <begin position="21"/>
        <end position="39"/>
    </location>
</feature>
<feature type="transmembrane region" description="Helical" evidence="2">
    <location>
        <begin position="169"/>
        <end position="190"/>
    </location>
</feature>
<dbReference type="PANTHER" id="PTHR42693">
    <property type="entry name" value="ARYLSULFATASE FAMILY MEMBER"/>
    <property type="match status" value="1"/>
</dbReference>
<organism evidence="5 6">
    <name type="scientific">Pseudaeromonas paramecii</name>
    <dbReference type="NCBI Taxonomy" id="2138166"/>
    <lineage>
        <taxon>Bacteria</taxon>
        <taxon>Pseudomonadati</taxon>
        <taxon>Pseudomonadota</taxon>
        <taxon>Gammaproteobacteria</taxon>
        <taxon>Aeromonadales</taxon>
        <taxon>Aeromonadaceae</taxon>
        <taxon>Pseudaeromonas</taxon>
    </lineage>
</organism>
<sequence>MLSLGNINRDSLSRLISWGHWFTFFNILLALVLASRYVFANPWPETTLGVAYLLVSWVGHFGFIGFLIFLLTLFPLSFLIQNQRWLRLSAVFIATCVMTLLLIDTQIYKEFKFHINPVIWEILFQQAQSKAELNWSLLFVCVPLFFSVELLLSYYGWKMQFRRRPKNLGKSLAGIFVICFLLNHLTHIWADANLYAPITEQKANFPLSYPMTARSFLAKHGWLDLDAYRQAQKNRPDVDHHQSVRYPLAPLEVAMPQSHYNLLLVVVRDLRADLLNNIDMPNLARYASQHQLFTNHLAGDNDTASSLFSLFYGLPGQYQPLFAHERVPPALLDELQRQDYLISAFAGHDMAHSGYQHTLFAGLRLDADERSPSHSQTDAQTLHQWQTWLAQQTGPRPWFSYVEMGTPQTLALPAEFKGPYQPESAQANWSRPQNEQAAASLRNRYKNAVFYVDQLLGELFDRLASQGLSNNTVVVITSDHGVELGDNQGPFWGAGQRYAPAQLQVPLVLAWPGMAANRLDYPTRHQDLAATLLGRLLGVVSDPQDYSIGTDLLSAERPDWALLGNTHRYVVYDSHTITEFNRQGDFSIRDRTNYRPQADAKPNMAMLVRVMNQLKRFTTAP</sequence>
<name>A0ABP8Q4Q8_9GAMM</name>
<dbReference type="InterPro" id="IPR012159">
    <property type="entry name" value="YejM-like"/>
</dbReference>
<evidence type="ECO:0000313" key="6">
    <source>
        <dbReference type="Proteomes" id="UP001501321"/>
    </source>
</evidence>
<accession>A0ABP8Q4Q8</accession>
<keyword evidence="2" id="KW-0472">Membrane</keyword>
<dbReference type="CDD" id="cd16148">
    <property type="entry name" value="sulfatase_like"/>
    <property type="match status" value="1"/>
</dbReference>
<dbReference type="EMBL" id="BAABFC010000010">
    <property type="protein sequence ID" value="GAA4497592.1"/>
    <property type="molecule type" value="Genomic_DNA"/>
</dbReference>
<dbReference type="Gene3D" id="3.40.720.10">
    <property type="entry name" value="Alkaline Phosphatase, subunit A"/>
    <property type="match status" value="1"/>
</dbReference>
<evidence type="ECO:0000256" key="2">
    <source>
        <dbReference type="SAM" id="Phobius"/>
    </source>
</evidence>
<feature type="transmembrane region" description="Helical" evidence="2">
    <location>
        <begin position="51"/>
        <end position="73"/>
    </location>
</feature>
<proteinExistence type="inferred from homology"/>
<feature type="domain" description="Sulfatase N-terminal" evidence="3">
    <location>
        <begin position="279"/>
        <end position="536"/>
    </location>
</feature>
<comment type="caution">
    <text evidence="5">The sequence shown here is derived from an EMBL/GenBank/DDBJ whole genome shotgun (WGS) entry which is preliminary data.</text>
</comment>
<evidence type="ECO:0000259" key="4">
    <source>
        <dbReference type="Pfam" id="PF11893"/>
    </source>
</evidence>
<evidence type="ECO:0000313" key="5">
    <source>
        <dbReference type="EMBL" id="GAA4497592.1"/>
    </source>
</evidence>
<dbReference type="InterPro" id="IPR017850">
    <property type="entry name" value="Alkaline_phosphatase_core_sf"/>
</dbReference>